<comment type="caution">
    <text evidence="1">The sequence shown here is derived from an EMBL/GenBank/DDBJ whole genome shotgun (WGS) entry which is preliminary data.</text>
</comment>
<accession>A0ACC2AEI9</accession>
<organism evidence="1 2">
    <name type="scientific">Diphasiastrum complanatum</name>
    <name type="common">Issler's clubmoss</name>
    <name type="synonym">Lycopodium complanatum</name>
    <dbReference type="NCBI Taxonomy" id="34168"/>
    <lineage>
        <taxon>Eukaryota</taxon>
        <taxon>Viridiplantae</taxon>
        <taxon>Streptophyta</taxon>
        <taxon>Embryophyta</taxon>
        <taxon>Tracheophyta</taxon>
        <taxon>Lycopodiopsida</taxon>
        <taxon>Lycopodiales</taxon>
        <taxon>Lycopodiaceae</taxon>
        <taxon>Lycopodioideae</taxon>
        <taxon>Diphasiastrum</taxon>
    </lineage>
</organism>
<protein>
    <submittedName>
        <fullName evidence="1">Uncharacterized protein</fullName>
    </submittedName>
</protein>
<name>A0ACC2AEI9_DIPCM</name>
<evidence type="ECO:0000313" key="1">
    <source>
        <dbReference type="EMBL" id="KAJ7515977.1"/>
    </source>
</evidence>
<keyword evidence="2" id="KW-1185">Reference proteome</keyword>
<dbReference type="Proteomes" id="UP001162992">
    <property type="component" value="Chromosome 22"/>
</dbReference>
<proteinExistence type="predicted"/>
<evidence type="ECO:0000313" key="2">
    <source>
        <dbReference type="Proteomes" id="UP001162992"/>
    </source>
</evidence>
<sequence length="116" mass="12975">MLSQEGRWLPAALRCLAYWPCTTCQRPIDPRWTCSRPACGQKALLRPCTTYLRPSVSLPGFSRAGCDLLPLPSTCVWYTEIHLLSVMRPYGLLDLPAACHRSSIIVYSRNSAFCGL</sequence>
<gene>
    <name evidence="1" type="ORF">O6H91_22G036800</name>
</gene>
<reference evidence="2" key="1">
    <citation type="journal article" date="2024" name="Proc. Natl. Acad. Sci. U.S.A.">
        <title>Extraordinary preservation of gene collinearity over three hundred million years revealed in homosporous lycophytes.</title>
        <authorList>
            <person name="Li C."/>
            <person name="Wickell D."/>
            <person name="Kuo L.Y."/>
            <person name="Chen X."/>
            <person name="Nie B."/>
            <person name="Liao X."/>
            <person name="Peng D."/>
            <person name="Ji J."/>
            <person name="Jenkins J."/>
            <person name="Williams M."/>
            <person name="Shu S."/>
            <person name="Plott C."/>
            <person name="Barry K."/>
            <person name="Rajasekar S."/>
            <person name="Grimwood J."/>
            <person name="Han X."/>
            <person name="Sun S."/>
            <person name="Hou Z."/>
            <person name="He W."/>
            <person name="Dai G."/>
            <person name="Sun C."/>
            <person name="Schmutz J."/>
            <person name="Leebens-Mack J.H."/>
            <person name="Li F.W."/>
            <person name="Wang L."/>
        </authorList>
    </citation>
    <scope>NUCLEOTIDE SEQUENCE [LARGE SCALE GENOMIC DNA]</scope>
    <source>
        <strain evidence="2">cv. PW_Plant_1</strain>
    </source>
</reference>
<dbReference type="EMBL" id="CM055113">
    <property type="protein sequence ID" value="KAJ7515977.1"/>
    <property type="molecule type" value="Genomic_DNA"/>
</dbReference>